<dbReference type="GO" id="GO:0010494">
    <property type="term" value="C:cytoplasmic stress granule"/>
    <property type="evidence" value="ECO:0007669"/>
    <property type="project" value="TreeGrafter"/>
</dbReference>
<dbReference type="SUPFAM" id="SSF54768">
    <property type="entry name" value="dsRNA-binding domain-like"/>
    <property type="match status" value="3"/>
</dbReference>
<accession>A0A914W9T5</accession>
<keyword evidence="5" id="KW-1185">Reference proteome</keyword>
<feature type="domain" description="DRBM" evidence="4">
    <location>
        <begin position="96"/>
        <end position="164"/>
    </location>
</feature>
<dbReference type="Pfam" id="PF00035">
    <property type="entry name" value="dsrm"/>
    <property type="match status" value="2"/>
</dbReference>
<dbReference type="Gene3D" id="3.30.160.20">
    <property type="match status" value="3"/>
</dbReference>
<dbReference type="GO" id="GO:0007281">
    <property type="term" value="P:germ cell development"/>
    <property type="evidence" value="ECO:0007669"/>
    <property type="project" value="TreeGrafter"/>
</dbReference>
<dbReference type="GO" id="GO:0098964">
    <property type="term" value="P:anterograde dendritic transport of messenger ribonucleoprotein complex"/>
    <property type="evidence" value="ECO:0007669"/>
    <property type="project" value="TreeGrafter"/>
</dbReference>
<dbReference type="GO" id="GO:0043025">
    <property type="term" value="C:neuronal cell body"/>
    <property type="evidence" value="ECO:0007669"/>
    <property type="project" value="TreeGrafter"/>
</dbReference>
<evidence type="ECO:0000313" key="6">
    <source>
        <dbReference type="WBParaSite" id="PSAMB.scaffold3415size18364.g21370.t1"/>
    </source>
</evidence>
<feature type="domain" description="DRBM" evidence="4">
    <location>
        <begin position="316"/>
        <end position="388"/>
    </location>
</feature>
<evidence type="ECO:0000256" key="3">
    <source>
        <dbReference type="SAM" id="MobiDB-lite"/>
    </source>
</evidence>
<dbReference type="PANTHER" id="PTHR46054:SF3">
    <property type="entry name" value="MATERNAL EFFECT PROTEIN STAUFEN"/>
    <property type="match status" value="1"/>
</dbReference>
<dbReference type="PANTHER" id="PTHR46054">
    <property type="entry name" value="MATERNAL EFFECT PROTEIN STAUFEN"/>
    <property type="match status" value="1"/>
</dbReference>
<dbReference type="GO" id="GO:0008298">
    <property type="term" value="P:intracellular mRNA localization"/>
    <property type="evidence" value="ECO:0007669"/>
    <property type="project" value="TreeGrafter"/>
</dbReference>
<evidence type="ECO:0000313" key="5">
    <source>
        <dbReference type="Proteomes" id="UP000887566"/>
    </source>
</evidence>
<dbReference type="PROSITE" id="PS50137">
    <property type="entry name" value="DS_RBD"/>
    <property type="match status" value="3"/>
</dbReference>
<dbReference type="GO" id="GO:0003725">
    <property type="term" value="F:double-stranded RNA binding"/>
    <property type="evidence" value="ECO:0007669"/>
    <property type="project" value="TreeGrafter"/>
</dbReference>
<dbReference type="WBParaSite" id="PSAMB.scaffold3415size18364.g21370.t1">
    <property type="protein sequence ID" value="PSAMB.scaffold3415size18364.g21370.t1"/>
    <property type="gene ID" value="PSAMB.scaffold3415size18364.g21370"/>
</dbReference>
<dbReference type="FunFam" id="3.30.160.20:FF:000007">
    <property type="entry name" value="Double-stranded RNA-binding protein Staufen homolog 1"/>
    <property type="match status" value="1"/>
</dbReference>
<dbReference type="InterPro" id="IPR014720">
    <property type="entry name" value="dsRBD_dom"/>
</dbReference>
<organism evidence="5 6">
    <name type="scientific">Plectus sambesii</name>
    <dbReference type="NCBI Taxonomy" id="2011161"/>
    <lineage>
        <taxon>Eukaryota</taxon>
        <taxon>Metazoa</taxon>
        <taxon>Ecdysozoa</taxon>
        <taxon>Nematoda</taxon>
        <taxon>Chromadorea</taxon>
        <taxon>Plectida</taxon>
        <taxon>Plectina</taxon>
        <taxon>Plectoidea</taxon>
        <taxon>Plectidae</taxon>
        <taxon>Plectus</taxon>
    </lineage>
</organism>
<proteinExistence type="predicted"/>
<protein>
    <submittedName>
        <fullName evidence="6">DRBM domain-containing protein</fullName>
    </submittedName>
</protein>
<dbReference type="AlphaFoldDB" id="A0A914W9T5"/>
<dbReference type="InterPro" id="IPR051740">
    <property type="entry name" value="DRBM-containing_protein"/>
</dbReference>
<feature type="compositionally biased region" description="Polar residues" evidence="3">
    <location>
        <begin position="79"/>
        <end position="90"/>
    </location>
</feature>
<evidence type="ECO:0000256" key="2">
    <source>
        <dbReference type="PROSITE-ProRule" id="PRU00266"/>
    </source>
</evidence>
<feature type="region of interest" description="Disordered" evidence="3">
    <location>
        <begin position="64"/>
        <end position="91"/>
    </location>
</feature>
<keyword evidence="1 2" id="KW-0694">RNA-binding</keyword>
<dbReference type="CDD" id="cd19857">
    <property type="entry name" value="DSRM_STAU_rpt1"/>
    <property type="match status" value="1"/>
</dbReference>
<feature type="domain" description="DRBM" evidence="4">
    <location>
        <begin position="181"/>
        <end position="272"/>
    </location>
</feature>
<name>A0A914W9T5_9BILA</name>
<feature type="compositionally biased region" description="Low complexity" evidence="3">
    <location>
        <begin position="64"/>
        <end position="78"/>
    </location>
</feature>
<dbReference type="GO" id="GO:0035418">
    <property type="term" value="P:protein localization to synapse"/>
    <property type="evidence" value="ECO:0007669"/>
    <property type="project" value="TreeGrafter"/>
</dbReference>
<evidence type="ECO:0000256" key="1">
    <source>
        <dbReference type="ARBA" id="ARBA00022884"/>
    </source>
</evidence>
<sequence length="449" mass="49342">MEAPFSSFIGWPRAHHPPRLQLNVQRPLLMHVPPSQQQRQQENLFTVPPPFTPFTARLPTTLPQSMDVSSQQSMDASQTTSTSYNYSRQNAGKEKTPMCRIAELARYNRIKHEYNLLDESGPAHQKVFSVSLVLKEGEVYTGKGASIKKAQQDAAAVAWESTKLPKPPQRATQRRPRDAVTPTVIVNAFASKQSLTPVYRNIDPPVGPMGPPHPFMHPGNRFFRPLFGPAPPRLFSVGLRLGNDMPEMIGRGPTRQMARHNAAAQALIYLGPHLTDLAAAAATAAAAVPDKPADNGAQTCAEMSVTPDSSENSQKSTISLVHENALQRRMDVQFELTDESGPAHDRQYSIRCTLTSTSSQPMVADGRGNSKKQAKQDACAQMLAQLEKLGPAPVLPVVSLVTKAKRSVPKELKRKTIVKDIKIDPAYGQQINPVSRLIQVQQGKKEKEP</sequence>
<evidence type="ECO:0000259" key="4">
    <source>
        <dbReference type="PROSITE" id="PS50137"/>
    </source>
</evidence>
<dbReference type="Proteomes" id="UP000887566">
    <property type="component" value="Unplaced"/>
</dbReference>
<reference evidence="6" key="1">
    <citation type="submission" date="2022-11" db="UniProtKB">
        <authorList>
            <consortium name="WormBaseParasite"/>
        </authorList>
    </citation>
    <scope>IDENTIFICATION</scope>
</reference>
<dbReference type="GO" id="GO:0005886">
    <property type="term" value="C:plasma membrane"/>
    <property type="evidence" value="ECO:0007669"/>
    <property type="project" value="TreeGrafter"/>
</dbReference>
<dbReference type="GO" id="GO:0003729">
    <property type="term" value="F:mRNA binding"/>
    <property type="evidence" value="ECO:0007669"/>
    <property type="project" value="TreeGrafter"/>
</dbReference>
<dbReference type="SMART" id="SM00358">
    <property type="entry name" value="DSRM"/>
    <property type="match status" value="3"/>
</dbReference>
<dbReference type="GO" id="GO:0032839">
    <property type="term" value="C:dendrite cytoplasm"/>
    <property type="evidence" value="ECO:0007669"/>
    <property type="project" value="GOC"/>
</dbReference>